<organism evidence="2 3">
    <name type="scientific">Paractinoplanes abujensis</name>
    <dbReference type="NCBI Taxonomy" id="882441"/>
    <lineage>
        <taxon>Bacteria</taxon>
        <taxon>Bacillati</taxon>
        <taxon>Actinomycetota</taxon>
        <taxon>Actinomycetes</taxon>
        <taxon>Micromonosporales</taxon>
        <taxon>Micromonosporaceae</taxon>
        <taxon>Paractinoplanes</taxon>
    </lineage>
</organism>
<dbReference type="PANTHER" id="PTHR42912">
    <property type="entry name" value="METHYLTRANSFERASE"/>
    <property type="match status" value="1"/>
</dbReference>
<dbReference type="AlphaFoldDB" id="A0A7W7CMB8"/>
<evidence type="ECO:0000313" key="3">
    <source>
        <dbReference type="Proteomes" id="UP000542742"/>
    </source>
</evidence>
<keyword evidence="2" id="KW-0489">Methyltransferase</keyword>
<protein>
    <submittedName>
        <fullName evidence="2">SAM-dependent methyltransferase</fullName>
    </submittedName>
</protein>
<dbReference type="InterPro" id="IPR029063">
    <property type="entry name" value="SAM-dependent_MTases_sf"/>
</dbReference>
<dbReference type="InterPro" id="IPR013216">
    <property type="entry name" value="Methyltransf_11"/>
</dbReference>
<accession>A0A7W7CMB8</accession>
<dbReference type="SUPFAM" id="SSF53335">
    <property type="entry name" value="S-adenosyl-L-methionine-dependent methyltransferases"/>
    <property type="match status" value="1"/>
</dbReference>
<dbReference type="EMBL" id="JACHMF010000001">
    <property type="protein sequence ID" value="MBB4691153.1"/>
    <property type="molecule type" value="Genomic_DNA"/>
</dbReference>
<keyword evidence="2" id="KW-0808">Transferase</keyword>
<comment type="caution">
    <text evidence="2">The sequence shown here is derived from an EMBL/GenBank/DDBJ whole genome shotgun (WGS) entry which is preliminary data.</text>
</comment>
<keyword evidence="3" id="KW-1185">Reference proteome</keyword>
<dbReference type="InterPro" id="IPR050508">
    <property type="entry name" value="Methyltransf_Superfamily"/>
</dbReference>
<dbReference type="RefSeq" id="WP_239092440.1">
    <property type="nucleotide sequence ID" value="NZ_BOMC01000007.1"/>
</dbReference>
<feature type="domain" description="Methyltransferase type 11" evidence="1">
    <location>
        <begin position="37"/>
        <end position="130"/>
    </location>
</feature>
<reference evidence="2 3" key="1">
    <citation type="submission" date="2020-08" db="EMBL/GenBank/DDBJ databases">
        <title>Sequencing the genomes of 1000 actinobacteria strains.</title>
        <authorList>
            <person name="Klenk H.-P."/>
        </authorList>
    </citation>
    <scope>NUCLEOTIDE SEQUENCE [LARGE SCALE GENOMIC DNA]</scope>
    <source>
        <strain evidence="2 3">DSM 45518</strain>
    </source>
</reference>
<dbReference type="CDD" id="cd02440">
    <property type="entry name" value="AdoMet_MTases"/>
    <property type="match status" value="1"/>
</dbReference>
<dbReference type="Pfam" id="PF08241">
    <property type="entry name" value="Methyltransf_11"/>
    <property type="match status" value="1"/>
</dbReference>
<name>A0A7W7CMB8_9ACTN</name>
<dbReference type="Proteomes" id="UP000542742">
    <property type="component" value="Unassembled WGS sequence"/>
</dbReference>
<evidence type="ECO:0000313" key="2">
    <source>
        <dbReference type="EMBL" id="MBB4691153.1"/>
    </source>
</evidence>
<sequence length="248" mass="26202">MTDQIAYMDDAAATDVGRLYKGRLLRLLDVRAGHTVVDLGCGPGTDLGALGEAAGSAGAVIGVDRDPAMLAEAGRRHPGGRLRRADLAALPLADACVDRARVDRVLQHVDSPGQAVNEAARVLKAGGLFAAAEPDWDTLAVADEDLETSRGIARCTAGRVRNPSMGRDLVRLCIAAGFEVRSAEAVAMLFRDFGTADRILALRRNTERAIADGCVAPAYGDRWLQRLEAGPVVAGFTVYLVVAQKTRA</sequence>
<gene>
    <name evidence="2" type="ORF">BKA14_001301</name>
</gene>
<dbReference type="GO" id="GO:0032259">
    <property type="term" value="P:methylation"/>
    <property type="evidence" value="ECO:0007669"/>
    <property type="project" value="UniProtKB-KW"/>
</dbReference>
<proteinExistence type="predicted"/>
<dbReference type="Gene3D" id="3.40.50.150">
    <property type="entry name" value="Vaccinia Virus protein VP39"/>
    <property type="match status" value="1"/>
</dbReference>
<dbReference type="GO" id="GO:0008757">
    <property type="term" value="F:S-adenosylmethionine-dependent methyltransferase activity"/>
    <property type="evidence" value="ECO:0007669"/>
    <property type="project" value="InterPro"/>
</dbReference>
<evidence type="ECO:0000259" key="1">
    <source>
        <dbReference type="Pfam" id="PF08241"/>
    </source>
</evidence>